<dbReference type="GO" id="GO:0016757">
    <property type="term" value="F:glycosyltransferase activity"/>
    <property type="evidence" value="ECO:0007669"/>
    <property type="project" value="InterPro"/>
</dbReference>
<dbReference type="RefSeq" id="WP_106380465.1">
    <property type="nucleotide sequence ID" value="NZ_NIGF01000012.1"/>
</dbReference>
<evidence type="ECO:0000259" key="1">
    <source>
        <dbReference type="Pfam" id="PF00534"/>
    </source>
</evidence>
<protein>
    <submittedName>
        <fullName evidence="3">Glycosyltransferase involved in cell wall bisynthesis</fullName>
    </submittedName>
</protein>
<dbReference type="CDD" id="cd03808">
    <property type="entry name" value="GT4_CapM-like"/>
    <property type="match status" value="1"/>
</dbReference>
<evidence type="ECO:0000313" key="3">
    <source>
        <dbReference type="EMBL" id="PQV63386.1"/>
    </source>
</evidence>
<dbReference type="InterPro" id="IPR001296">
    <property type="entry name" value="Glyco_trans_1"/>
</dbReference>
<keyword evidence="4" id="KW-1185">Reference proteome</keyword>
<dbReference type="Pfam" id="PF13439">
    <property type="entry name" value="Glyco_transf_4"/>
    <property type="match status" value="1"/>
</dbReference>
<keyword evidence="3" id="KW-0808">Transferase</keyword>
<dbReference type="AlphaFoldDB" id="A0A2S8SRI2"/>
<dbReference type="PANTHER" id="PTHR12526">
    <property type="entry name" value="GLYCOSYLTRANSFERASE"/>
    <property type="match status" value="1"/>
</dbReference>
<proteinExistence type="predicted"/>
<comment type="caution">
    <text evidence="3">The sequence shown here is derived from an EMBL/GenBank/DDBJ whole genome shotgun (WGS) entry which is preliminary data.</text>
</comment>
<evidence type="ECO:0000259" key="2">
    <source>
        <dbReference type="Pfam" id="PF13439"/>
    </source>
</evidence>
<accession>A0A2S8SRI2</accession>
<evidence type="ECO:0000313" key="4">
    <source>
        <dbReference type="Proteomes" id="UP000237684"/>
    </source>
</evidence>
<dbReference type="Pfam" id="PF00534">
    <property type="entry name" value="Glycos_transf_1"/>
    <property type="match status" value="1"/>
</dbReference>
<reference evidence="3 4" key="1">
    <citation type="journal article" date="2018" name="Syst. Appl. Microbiol.">
        <title>Abditibacterium utsteinense sp. nov., the first cultivated member of candidate phylum FBP, isolated from ice-free Antarctic soil samples.</title>
        <authorList>
            <person name="Tahon G."/>
            <person name="Tytgat B."/>
            <person name="Lebbe L."/>
            <person name="Carlier A."/>
            <person name="Willems A."/>
        </authorList>
    </citation>
    <scope>NUCLEOTIDE SEQUENCE [LARGE SCALE GENOMIC DNA]</scope>
    <source>
        <strain evidence="3 4">LMG 29911</strain>
    </source>
</reference>
<dbReference type="OrthoDB" id="9814612at2"/>
<organism evidence="3 4">
    <name type="scientific">Abditibacterium utsteinense</name>
    <dbReference type="NCBI Taxonomy" id="1960156"/>
    <lineage>
        <taxon>Bacteria</taxon>
        <taxon>Pseudomonadati</taxon>
        <taxon>Abditibacteriota</taxon>
        <taxon>Abditibacteriia</taxon>
        <taxon>Abditibacteriales</taxon>
        <taxon>Abditibacteriaceae</taxon>
        <taxon>Abditibacterium</taxon>
    </lineage>
</organism>
<dbReference type="Gene3D" id="3.40.50.2000">
    <property type="entry name" value="Glycogen Phosphorylase B"/>
    <property type="match status" value="2"/>
</dbReference>
<feature type="domain" description="Glycosyl transferase family 1" evidence="1">
    <location>
        <begin position="204"/>
        <end position="369"/>
    </location>
</feature>
<name>A0A2S8SRI2_9BACT</name>
<feature type="domain" description="Glycosyltransferase subfamily 4-like N-terminal" evidence="2">
    <location>
        <begin position="20"/>
        <end position="190"/>
    </location>
</feature>
<dbReference type="EMBL" id="NIGF01000012">
    <property type="protein sequence ID" value="PQV63386.1"/>
    <property type="molecule type" value="Genomic_DNA"/>
</dbReference>
<dbReference type="Proteomes" id="UP000237684">
    <property type="component" value="Unassembled WGS sequence"/>
</dbReference>
<gene>
    <name evidence="3" type="ORF">B1R32_11241</name>
</gene>
<sequence>MKPAENEPIRIARVITRLGVGGAALHVALLTKHLDSREFETRLFAGKTNKVEGNMLALRGETTIHPQILPHLGRDAAPARDLRALRDLTRQFRRFRPDLVDTHLSKAGFIGRLAAKIAGVPSLHTFHINIFGGYDWKPSERLLYLRLEQIAARWSERLICLSDELGKEILARGIGTPNQFRTVALGLDLEPFEPIPQKMKEARAALRRELGLAEDAILIGHISRLAPVKSVKTFVRAAHILRKTHPEITFLVIGDGETRARLESLSRDLQLGENLRFLGVRADIPNLNLALDAVALTSLQEGTPISIIESLAAARPVVANDVGGVSRLIENEKTGLLTPSNSPESVACALQQLIENPHFAAELGQKGREKMRREFDVSRMIAEHRALYLEVLRDAKVRAKKV</sequence>
<dbReference type="InParanoid" id="A0A2S8SRI2"/>
<dbReference type="InterPro" id="IPR028098">
    <property type="entry name" value="Glyco_trans_4-like_N"/>
</dbReference>
<dbReference type="SUPFAM" id="SSF53756">
    <property type="entry name" value="UDP-Glycosyltransferase/glycogen phosphorylase"/>
    <property type="match status" value="1"/>
</dbReference>
<dbReference type="FunCoup" id="A0A2S8SRI2">
    <property type="interactions" value="4"/>
</dbReference>